<reference evidence="2" key="1">
    <citation type="submission" date="2021-02" db="EMBL/GenBank/DDBJ databases">
        <authorList>
            <person name="Nowell W R."/>
        </authorList>
    </citation>
    <scope>NUCLEOTIDE SEQUENCE</scope>
</reference>
<feature type="compositionally biased region" description="Acidic residues" evidence="1">
    <location>
        <begin position="1"/>
        <end position="11"/>
    </location>
</feature>
<evidence type="ECO:0000256" key="1">
    <source>
        <dbReference type="SAM" id="MobiDB-lite"/>
    </source>
</evidence>
<dbReference type="EMBL" id="CAJOBJ010023794">
    <property type="protein sequence ID" value="CAF4231432.1"/>
    <property type="molecule type" value="Genomic_DNA"/>
</dbReference>
<feature type="region of interest" description="Disordered" evidence="1">
    <location>
        <begin position="1"/>
        <end position="92"/>
    </location>
</feature>
<feature type="compositionally biased region" description="Pro residues" evidence="1">
    <location>
        <begin position="61"/>
        <end position="75"/>
    </location>
</feature>
<evidence type="ECO:0000313" key="3">
    <source>
        <dbReference type="Proteomes" id="UP000681720"/>
    </source>
</evidence>
<dbReference type="AlphaFoldDB" id="A0A8S2SIP7"/>
<proteinExistence type="predicted"/>
<feature type="compositionally biased region" description="Low complexity" evidence="1">
    <location>
        <begin position="31"/>
        <end position="46"/>
    </location>
</feature>
<dbReference type="Proteomes" id="UP000681720">
    <property type="component" value="Unassembled WGS sequence"/>
</dbReference>
<feature type="compositionally biased region" description="Polar residues" evidence="1">
    <location>
        <begin position="12"/>
        <end position="22"/>
    </location>
</feature>
<accession>A0A8S2SIP7</accession>
<evidence type="ECO:0000313" key="2">
    <source>
        <dbReference type="EMBL" id="CAF4231432.1"/>
    </source>
</evidence>
<organism evidence="2 3">
    <name type="scientific">Rotaria magnacalcarata</name>
    <dbReference type="NCBI Taxonomy" id="392030"/>
    <lineage>
        <taxon>Eukaryota</taxon>
        <taxon>Metazoa</taxon>
        <taxon>Spiralia</taxon>
        <taxon>Gnathifera</taxon>
        <taxon>Rotifera</taxon>
        <taxon>Eurotatoria</taxon>
        <taxon>Bdelloidea</taxon>
        <taxon>Philodinida</taxon>
        <taxon>Philodinidae</taxon>
        <taxon>Rotaria</taxon>
    </lineage>
</organism>
<sequence>MFAVPEVDDNTDVSSSIENTKPSIEFEVTKESVSSPEPLLTSSEPMSTKEREEKVSIRPEVSPPPPPPPPPPLPPSQSVAASQQHRSRLSLFHRNTIHVCDQIVDRV</sequence>
<gene>
    <name evidence="2" type="ORF">GIL414_LOCUS22860</name>
</gene>
<name>A0A8S2SIP7_9BILA</name>
<feature type="compositionally biased region" description="Basic and acidic residues" evidence="1">
    <location>
        <begin position="47"/>
        <end position="57"/>
    </location>
</feature>
<protein>
    <submittedName>
        <fullName evidence="2">Uncharacterized protein</fullName>
    </submittedName>
</protein>
<comment type="caution">
    <text evidence="2">The sequence shown here is derived from an EMBL/GenBank/DDBJ whole genome shotgun (WGS) entry which is preliminary data.</text>
</comment>